<organism evidence="9 10">
    <name type="scientific">Xanthocytophaga agilis</name>
    <dbReference type="NCBI Taxonomy" id="3048010"/>
    <lineage>
        <taxon>Bacteria</taxon>
        <taxon>Pseudomonadati</taxon>
        <taxon>Bacteroidota</taxon>
        <taxon>Cytophagia</taxon>
        <taxon>Cytophagales</taxon>
        <taxon>Rhodocytophagaceae</taxon>
        <taxon>Xanthocytophaga</taxon>
    </lineage>
</organism>
<evidence type="ECO:0000256" key="3">
    <source>
        <dbReference type="ARBA" id="ARBA00022553"/>
    </source>
</evidence>
<evidence type="ECO:0000313" key="10">
    <source>
        <dbReference type="Proteomes" id="UP001232063"/>
    </source>
</evidence>
<keyword evidence="10" id="KW-1185">Reference proteome</keyword>
<evidence type="ECO:0000259" key="8">
    <source>
        <dbReference type="PROSITE" id="PS50109"/>
    </source>
</evidence>
<keyword evidence="6" id="KW-0902">Two-component regulatory system</keyword>
<accession>A0AAE3UIW9</accession>
<dbReference type="GO" id="GO:0000155">
    <property type="term" value="F:phosphorelay sensor kinase activity"/>
    <property type="evidence" value="ECO:0007669"/>
    <property type="project" value="InterPro"/>
</dbReference>
<keyword evidence="7" id="KW-0812">Transmembrane</keyword>
<dbReference type="Gene3D" id="3.30.565.10">
    <property type="entry name" value="Histidine kinase-like ATPase, C-terminal domain"/>
    <property type="match status" value="1"/>
</dbReference>
<dbReference type="PANTHER" id="PTHR43711:SF26">
    <property type="entry name" value="SENSOR HISTIDINE KINASE RCSC"/>
    <property type="match status" value="1"/>
</dbReference>
<dbReference type="FunFam" id="3.30.565.10:FF:000006">
    <property type="entry name" value="Sensor histidine kinase WalK"/>
    <property type="match status" value="1"/>
</dbReference>
<comment type="caution">
    <text evidence="9">The sequence shown here is derived from an EMBL/GenBank/DDBJ whole genome shotgun (WGS) entry which is preliminary data.</text>
</comment>
<reference evidence="9" key="1">
    <citation type="submission" date="2023-05" db="EMBL/GenBank/DDBJ databases">
        <authorList>
            <person name="Zhang X."/>
        </authorList>
    </citation>
    <scope>NUCLEOTIDE SEQUENCE</scope>
    <source>
        <strain evidence="9">BD1B2-1</strain>
    </source>
</reference>
<dbReference type="InterPro" id="IPR003661">
    <property type="entry name" value="HisK_dim/P_dom"/>
</dbReference>
<gene>
    <name evidence="9" type="ORF">QNI22_35085</name>
</gene>
<keyword evidence="7" id="KW-1133">Transmembrane helix</keyword>
<evidence type="ECO:0000313" key="9">
    <source>
        <dbReference type="EMBL" id="MDJ1505936.1"/>
    </source>
</evidence>
<dbReference type="InterPro" id="IPR004358">
    <property type="entry name" value="Sig_transdc_His_kin-like_C"/>
</dbReference>
<evidence type="ECO:0000256" key="5">
    <source>
        <dbReference type="ARBA" id="ARBA00022777"/>
    </source>
</evidence>
<dbReference type="SMART" id="SM00387">
    <property type="entry name" value="HATPase_c"/>
    <property type="match status" value="1"/>
</dbReference>
<dbReference type="AlphaFoldDB" id="A0AAE3UIW9"/>
<feature type="transmembrane region" description="Helical" evidence="7">
    <location>
        <begin position="164"/>
        <end position="183"/>
    </location>
</feature>
<dbReference type="CDD" id="cd00082">
    <property type="entry name" value="HisKA"/>
    <property type="match status" value="1"/>
</dbReference>
<keyword evidence="3" id="KW-0597">Phosphoprotein</keyword>
<proteinExistence type="predicted"/>
<evidence type="ECO:0000256" key="1">
    <source>
        <dbReference type="ARBA" id="ARBA00000085"/>
    </source>
</evidence>
<sequence length="423" mass="48279">MKLNRTYLFISISSLALVIVLIIQVNWIVQTAQIKEELFNEKANMVLARTVEALASDKEACRKLETSIGKSEIHKIDSLFTHYMKFYNFHIEYYFEVKPGPVPFTDNIGFVNNLYPDNLYSNDIYAKPDQPGCYKKNLEAVANKNGLELKLIFPKKEQFIRQEMGSVFITSVILLLVVLFLSWRTIVSLINEKKISDHTTDFLNNMTHEFKTPLTNIALAGKMILKASTHKQEERMKHHSEIILEENEKLRLQVEQMLSMTALERGEIPLQKTELDVHQLITGTLKYINIQVDNQSGYLKADLVAARYVVMGDKTHLTNALCNLIDNAIKYSGEKPELSVQTSNIGQYIFIAVSDKGIGIEKKYHKKIFDKFFRVPTGDVHTVKGFGLGLAYIKKIVELHKGIIALESEKGKGTTFIIRLPYV</sequence>
<dbReference type="InterPro" id="IPR005467">
    <property type="entry name" value="His_kinase_dom"/>
</dbReference>
<feature type="transmembrane region" description="Helical" evidence="7">
    <location>
        <begin position="6"/>
        <end position="29"/>
    </location>
</feature>
<dbReference type="PRINTS" id="PR00344">
    <property type="entry name" value="BCTRLSENSOR"/>
</dbReference>
<dbReference type="PANTHER" id="PTHR43711">
    <property type="entry name" value="TWO-COMPONENT HISTIDINE KINASE"/>
    <property type="match status" value="1"/>
</dbReference>
<dbReference type="InterPro" id="IPR036890">
    <property type="entry name" value="HATPase_C_sf"/>
</dbReference>
<dbReference type="InterPro" id="IPR050736">
    <property type="entry name" value="Sensor_HK_Regulatory"/>
</dbReference>
<dbReference type="Pfam" id="PF00512">
    <property type="entry name" value="HisKA"/>
    <property type="match status" value="1"/>
</dbReference>
<dbReference type="CDD" id="cd00075">
    <property type="entry name" value="HATPase"/>
    <property type="match status" value="1"/>
</dbReference>
<dbReference type="Proteomes" id="UP001232063">
    <property type="component" value="Unassembled WGS sequence"/>
</dbReference>
<dbReference type="Gene3D" id="1.10.287.130">
    <property type="match status" value="1"/>
</dbReference>
<keyword evidence="7" id="KW-0472">Membrane</keyword>
<evidence type="ECO:0000256" key="6">
    <source>
        <dbReference type="ARBA" id="ARBA00023012"/>
    </source>
</evidence>
<keyword evidence="5 9" id="KW-0418">Kinase</keyword>
<comment type="catalytic activity">
    <reaction evidence="1">
        <text>ATP + protein L-histidine = ADP + protein N-phospho-L-histidine.</text>
        <dbReference type="EC" id="2.7.13.3"/>
    </reaction>
</comment>
<dbReference type="SMART" id="SM00388">
    <property type="entry name" value="HisKA"/>
    <property type="match status" value="1"/>
</dbReference>
<evidence type="ECO:0000256" key="4">
    <source>
        <dbReference type="ARBA" id="ARBA00022679"/>
    </source>
</evidence>
<evidence type="ECO:0000256" key="7">
    <source>
        <dbReference type="SAM" id="Phobius"/>
    </source>
</evidence>
<feature type="domain" description="Histidine kinase" evidence="8">
    <location>
        <begin position="205"/>
        <end position="423"/>
    </location>
</feature>
<dbReference type="SUPFAM" id="SSF47384">
    <property type="entry name" value="Homodimeric domain of signal transducing histidine kinase"/>
    <property type="match status" value="1"/>
</dbReference>
<dbReference type="InterPro" id="IPR003594">
    <property type="entry name" value="HATPase_dom"/>
</dbReference>
<dbReference type="RefSeq" id="WP_314518526.1">
    <property type="nucleotide sequence ID" value="NZ_JASJOU010000019.1"/>
</dbReference>
<dbReference type="Pfam" id="PF02518">
    <property type="entry name" value="HATPase_c"/>
    <property type="match status" value="1"/>
</dbReference>
<protein>
    <recommendedName>
        <fullName evidence="2">histidine kinase</fullName>
        <ecNumber evidence="2">2.7.13.3</ecNumber>
    </recommendedName>
</protein>
<name>A0AAE3UIW9_9BACT</name>
<keyword evidence="4" id="KW-0808">Transferase</keyword>
<dbReference type="EMBL" id="JASJOU010000019">
    <property type="protein sequence ID" value="MDJ1505936.1"/>
    <property type="molecule type" value="Genomic_DNA"/>
</dbReference>
<dbReference type="EC" id="2.7.13.3" evidence="2"/>
<evidence type="ECO:0000256" key="2">
    <source>
        <dbReference type="ARBA" id="ARBA00012438"/>
    </source>
</evidence>
<dbReference type="PROSITE" id="PS50109">
    <property type="entry name" value="HIS_KIN"/>
    <property type="match status" value="1"/>
</dbReference>
<dbReference type="SUPFAM" id="SSF55874">
    <property type="entry name" value="ATPase domain of HSP90 chaperone/DNA topoisomerase II/histidine kinase"/>
    <property type="match status" value="1"/>
</dbReference>
<dbReference type="InterPro" id="IPR036097">
    <property type="entry name" value="HisK_dim/P_sf"/>
</dbReference>